<protein>
    <submittedName>
        <fullName evidence="2">Uncharacterized protein</fullName>
    </submittedName>
</protein>
<reference evidence="2" key="1">
    <citation type="submission" date="2022-11" db="UniProtKB">
        <authorList>
            <consortium name="WormBaseParasite"/>
        </authorList>
    </citation>
    <scope>IDENTIFICATION</scope>
</reference>
<dbReference type="WBParaSite" id="PS1159_v2.g23484.t1">
    <property type="protein sequence ID" value="PS1159_v2.g23484.t1"/>
    <property type="gene ID" value="PS1159_v2.g23484"/>
</dbReference>
<proteinExistence type="predicted"/>
<name>A0AC35G3G8_9BILA</name>
<sequence>MQLFIEMFFGKCHTRALGMESGEIIDEQISASSSFDIQSVGPQNARIRSEKASGAWCPKAQIKNSSYEFLQISLNSTHIIQAIETQGRYGNGTGAEYVNEYYIDYYRFGAQWIRYKNRTGHSLLSGNSDTTTAVLQTFDPPIIASKIRIVPHSEQTRTMCLRVELHGCEDFDTLIAYSLNREGSGDLRDRIFEDTKDVDTIMGGRKGLGLLTDGIIATNSPHDSSGHSWTNSSWIGWSQNSTFGKIIIIFEFEKIKNFTDLELFAWGEPIDLVEVEFSKDGTAFNPENTVRTRYPSDLTSSESPKGYSIHVPLPNQSGKFIRTRLNFQGKWIYLTEVNFNTVLLNETIDEFTGATQYYGMYYIIVGLLILLFLFFMAILCIMCLFKRKNQTKKKFQKSQNGAYKSGLLVTTLGANGIPRNHIQQGPPQNILSQLNSNFYAAKSSADKDSLQRILSHSSRSCSSGTVSKDTPPSLLDIHFPPPPSTNSSESPSEHVYSEPSQPLLNHSIKKNNSANNTPTRRRRSTSQPRTTIKTLPNRPSIVSEENDLYCATTCTSNNISMSSHSFDEQLISIVRIPKKSIILGPQIGEGKFTAIHTCEVSGISTTAVIKMIKDNAEDVEAGTKALYCEAQILAALEHPNLIKLYGVCDDFSVIIEHIPHGNVRDFIITEKDKITFGSLLHFCTNIANGMKYLEHARIVHGHISPRNCLIESNLNVKIAAPRGPLHHAQLRYSAPESIILNEWTHKSDAFSFAVTAWEILHFCEKIPFECLTNPELVDHAKSVVEGLPPKVSSFKNVREKI</sequence>
<evidence type="ECO:0000313" key="1">
    <source>
        <dbReference type="Proteomes" id="UP000887580"/>
    </source>
</evidence>
<accession>A0AC35G3G8</accession>
<evidence type="ECO:0000313" key="2">
    <source>
        <dbReference type="WBParaSite" id="PS1159_v2.g23484.t1"/>
    </source>
</evidence>
<dbReference type="Proteomes" id="UP000887580">
    <property type="component" value="Unplaced"/>
</dbReference>
<organism evidence="1 2">
    <name type="scientific">Panagrolaimus sp. PS1159</name>
    <dbReference type="NCBI Taxonomy" id="55785"/>
    <lineage>
        <taxon>Eukaryota</taxon>
        <taxon>Metazoa</taxon>
        <taxon>Ecdysozoa</taxon>
        <taxon>Nematoda</taxon>
        <taxon>Chromadorea</taxon>
        <taxon>Rhabditida</taxon>
        <taxon>Tylenchina</taxon>
        <taxon>Panagrolaimomorpha</taxon>
        <taxon>Panagrolaimoidea</taxon>
        <taxon>Panagrolaimidae</taxon>
        <taxon>Panagrolaimus</taxon>
    </lineage>
</organism>